<dbReference type="PANTHER" id="PTHR11851">
    <property type="entry name" value="METALLOPROTEASE"/>
    <property type="match status" value="1"/>
</dbReference>
<evidence type="ECO:0000313" key="5">
    <source>
        <dbReference type="EMBL" id="AKM82116.1"/>
    </source>
</evidence>
<dbReference type="PANTHER" id="PTHR11851:SF49">
    <property type="entry name" value="MITOCHONDRIAL-PROCESSING PEPTIDASE SUBUNIT ALPHA"/>
    <property type="match status" value="1"/>
</dbReference>
<feature type="domain" description="Peptidase M16 N-terminal" evidence="3">
    <location>
        <begin position="15"/>
        <end position="159"/>
    </location>
</feature>
<evidence type="ECO:0000259" key="4">
    <source>
        <dbReference type="Pfam" id="PF05193"/>
    </source>
</evidence>
<dbReference type="InterPro" id="IPR011249">
    <property type="entry name" value="Metalloenz_LuxS/M16"/>
</dbReference>
<evidence type="ECO:0000259" key="3">
    <source>
        <dbReference type="Pfam" id="PF00675"/>
    </source>
</evidence>
<evidence type="ECO:0000313" key="6">
    <source>
        <dbReference type="Proteomes" id="UP000035648"/>
    </source>
</evidence>
<comment type="similarity">
    <text evidence="1 2">Belongs to the peptidase M16 family.</text>
</comment>
<proteinExistence type="inferred from homology"/>
<dbReference type="Pfam" id="PF00675">
    <property type="entry name" value="Peptidase_M16"/>
    <property type="match status" value="1"/>
</dbReference>
<dbReference type="PROSITE" id="PS00143">
    <property type="entry name" value="INSULINASE"/>
    <property type="match status" value="1"/>
</dbReference>
<dbReference type="InterPro" id="IPR011765">
    <property type="entry name" value="Pept_M16_N"/>
</dbReference>
<organism evidence="5 6">
    <name type="scientific">Berkelbacteria bacterium GW2011_GWE1_39_12</name>
    <dbReference type="NCBI Taxonomy" id="1618337"/>
    <lineage>
        <taxon>Bacteria</taxon>
        <taxon>Candidatus Berkelbacteria</taxon>
    </lineage>
</organism>
<evidence type="ECO:0000256" key="2">
    <source>
        <dbReference type="RuleBase" id="RU004447"/>
    </source>
</evidence>
<feature type="domain" description="Peptidase M16 C-terminal" evidence="4">
    <location>
        <begin position="169"/>
        <end position="343"/>
    </location>
</feature>
<sequence length="428" mass="48726">MLDYSIKKLDNGLRVITAPLKNTKAVSLFILVGTGSRFENKENNGIAHFLEHMFFKGTDKRPNTVDIARELDSVGAGFNAFTGEEYTGFYIRAESSHFDMALDVLSDMLLHSKFDETEITKEKGVILEEINMIKDVPQAQIEYVMKDLLYGDTPLGRMITGVPGTVTKFDRNTFVEFKNKFYHPENIVVVAAGSNGEAWNEKIEKVFGALPKMGTVVEEKVTEAQTEPKIKIEEKKTDQAHFMLGFRAIKRTDSRRPILKVLNNLMGGTMSSRLFIEVREKRGLCYYVSSDMADYIDTGFWYVGAGVDIKRIEEAIEVILKEFERLKTEDITDEELTRAKENMKGHLYLGLEESMSVAHFLAEQEMFWNKIDDPDQVVAQTQKVTKEDVKNLANEFMKPENLNLAIIGPFENSPVGEEKFMSLLKKFK</sequence>
<dbReference type="KEGG" id="bbgw:UT28_C0001G0307"/>
<dbReference type="GO" id="GO:0004222">
    <property type="term" value="F:metalloendopeptidase activity"/>
    <property type="evidence" value="ECO:0007669"/>
    <property type="project" value="InterPro"/>
</dbReference>
<dbReference type="AlphaFoldDB" id="A0A0G4B2D2"/>
<dbReference type="SUPFAM" id="SSF63411">
    <property type="entry name" value="LuxS/MPP-like metallohydrolase"/>
    <property type="match status" value="2"/>
</dbReference>
<dbReference type="GO" id="GO:0006508">
    <property type="term" value="P:proteolysis"/>
    <property type="evidence" value="ECO:0007669"/>
    <property type="project" value="InterPro"/>
</dbReference>
<accession>A0A0G4B2D2</accession>
<dbReference type="InterPro" id="IPR001431">
    <property type="entry name" value="Pept_M16_Zn_BS"/>
</dbReference>
<protein>
    <submittedName>
        <fullName evidence="5">Peptidase M16 domain-containing protein</fullName>
    </submittedName>
</protein>
<gene>
    <name evidence="5" type="ORF">UT28_C0001G0307</name>
</gene>
<dbReference type="Gene3D" id="3.30.830.10">
    <property type="entry name" value="Metalloenzyme, LuxS/M16 peptidase-like"/>
    <property type="match status" value="2"/>
</dbReference>
<dbReference type="STRING" id="1618337.UT28_C0001G0307"/>
<dbReference type="InterPro" id="IPR007863">
    <property type="entry name" value="Peptidase_M16_C"/>
</dbReference>
<evidence type="ECO:0000256" key="1">
    <source>
        <dbReference type="ARBA" id="ARBA00007261"/>
    </source>
</evidence>
<dbReference type="Pfam" id="PF05193">
    <property type="entry name" value="Peptidase_M16_C"/>
    <property type="match status" value="1"/>
</dbReference>
<name>A0A0G4B2D2_9BACT</name>
<dbReference type="InterPro" id="IPR050361">
    <property type="entry name" value="MPP/UQCRC_Complex"/>
</dbReference>
<reference evidence="5 6" key="1">
    <citation type="journal article" date="2015" name="Nature">
        <title>rRNA introns, odd ribosomes, and small enigmatic genomes across a large radiation of phyla.</title>
        <authorList>
            <person name="Brown C.T."/>
            <person name="Hug L.A."/>
            <person name="Thomas B.C."/>
            <person name="Sharon I."/>
            <person name="Castelle C.J."/>
            <person name="Singh A."/>
            <person name="Wilkins M.J."/>
            <person name="Williams K.H."/>
            <person name="Banfield J.F."/>
        </authorList>
    </citation>
    <scope>NUCLEOTIDE SEQUENCE [LARGE SCALE GENOMIC DNA]</scope>
</reference>
<dbReference type="EMBL" id="CP011213">
    <property type="protein sequence ID" value="AKM82116.1"/>
    <property type="molecule type" value="Genomic_DNA"/>
</dbReference>
<dbReference type="GO" id="GO:0046872">
    <property type="term" value="F:metal ion binding"/>
    <property type="evidence" value="ECO:0007669"/>
    <property type="project" value="InterPro"/>
</dbReference>
<dbReference type="PATRIC" id="fig|1618337.4.peg.303"/>
<dbReference type="Proteomes" id="UP000035648">
    <property type="component" value="Chromosome"/>
</dbReference>